<dbReference type="AlphaFoldDB" id="A0A2P4Y9C9"/>
<evidence type="ECO:0000313" key="2">
    <source>
        <dbReference type="EMBL" id="POM74413.1"/>
    </source>
</evidence>
<sequence>MCQDQLLLGTKTAHPPHPALGGTRVVRDGAEIVSDDPSDGDCSSESGEFDDNGDEDFYPDSQSSSEDEEPLTAERAESEGEDAANVEVIGIYLMDQDLCKQVFSIIQADNCENKFQSTELVDIDFETSLLIIFLLLARYAGLRLLAVTE</sequence>
<evidence type="ECO:0000313" key="3">
    <source>
        <dbReference type="Proteomes" id="UP000237271"/>
    </source>
</evidence>
<gene>
    <name evidence="2" type="ORF">PHPALM_8635</name>
</gene>
<dbReference type="Proteomes" id="UP000237271">
    <property type="component" value="Unassembled WGS sequence"/>
</dbReference>
<proteinExistence type="predicted"/>
<protein>
    <submittedName>
        <fullName evidence="2">Uncharacterized protein</fullName>
    </submittedName>
</protein>
<keyword evidence="3" id="KW-1185">Reference proteome</keyword>
<feature type="region of interest" description="Disordered" evidence="1">
    <location>
        <begin position="1"/>
        <end position="81"/>
    </location>
</feature>
<comment type="caution">
    <text evidence="2">The sequence shown here is derived from an EMBL/GenBank/DDBJ whole genome shotgun (WGS) entry which is preliminary data.</text>
</comment>
<dbReference type="EMBL" id="NCKW01004872">
    <property type="protein sequence ID" value="POM74413.1"/>
    <property type="molecule type" value="Genomic_DNA"/>
</dbReference>
<reference evidence="2 3" key="1">
    <citation type="journal article" date="2017" name="Genome Biol. Evol.">
        <title>Phytophthora megakarya and P. palmivora, closely related causal agents of cacao black pod rot, underwent increases in genome sizes and gene numbers by different mechanisms.</title>
        <authorList>
            <person name="Ali S.S."/>
            <person name="Shao J."/>
            <person name="Lary D.J."/>
            <person name="Kronmiller B."/>
            <person name="Shen D."/>
            <person name="Strem M.D."/>
            <person name="Amoako-Attah I."/>
            <person name="Akrofi A.Y."/>
            <person name="Begoude B.A."/>
            <person name="Ten Hoopen G.M."/>
            <person name="Coulibaly K."/>
            <person name="Kebe B.I."/>
            <person name="Melnick R.L."/>
            <person name="Guiltinan M.J."/>
            <person name="Tyler B.M."/>
            <person name="Meinhardt L.W."/>
            <person name="Bailey B.A."/>
        </authorList>
    </citation>
    <scope>NUCLEOTIDE SEQUENCE [LARGE SCALE GENOMIC DNA]</scope>
    <source>
        <strain evidence="3">sbr112.9</strain>
    </source>
</reference>
<accession>A0A2P4Y9C9</accession>
<evidence type="ECO:0000256" key="1">
    <source>
        <dbReference type="SAM" id="MobiDB-lite"/>
    </source>
</evidence>
<organism evidence="2 3">
    <name type="scientific">Phytophthora palmivora</name>
    <dbReference type="NCBI Taxonomy" id="4796"/>
    <lineage>
        <taxon>Eukaryota</taxon>
        <taxon>Sar</taxon>
        <taxon>Stramenopiles</taxon>
        <taxon>Oomycota</taxon>
        <taxon>Peronosporomycetes</taxon>
        <taxon>Peronosporales</taxon>
        <taxon>Peronosporaceae</taxon>
        <taxon>Phytophthora</taxon>
    </lineage>
</organism>
<name>A0A2P4Y9C9_9STRA</name>
<feature type="compositionally biased region" description="Acidic residues" evidence="1">
    <location>
        <begin position="47"/>
        <end position="58"/>
    </location>
</feature>